<dbReference type="PATRIC" id="fig|1303518.3.peg.1589"/>
<dbReference type="GO" id="GO:0005737">
    <property type="term" value="C:cytoplasm"/>
    <property type="evidence" value="ECO:0007669"/>
    <property type="project" value="UniProtKB-ARBA"/>
</dbReference>
<keyword evidence="6" id="KW-0406">Ion transport</keyword>
<dbReference type="GO" id="GO:0005886">
    <property type="term" value="C:plasma membrane"/>
    <property type="evidence" value="ECO:0007669"/>
    <property type="project" value="TreeGrafter"/>
</dbReference>
<proteinExistence type="predicted"/>
<dbReference type="HOGENOM" id="CLU_000445_113_4_0"/>
<dbReference type="eggNOG" id="COG2205">
    <property type="taxonomic scope" value="Bacteria"/>
</dbReference>
<dbReference type="InterPro" id="IPR052023">
    <property type="entry name" value="Histidine_kinase_KdpD"/>
</dbReference>
<evidence type="ECO:0000259" key="4">
    <source>
        <dbReference type="Pfam" id="PF00582"/>
    </source>
</evidence>
<evidence type="ECO:0000256" key="3">
    <source>
        <dbReference type="ARBA" id="ARBA00023012"/>
    </source>
</evidence>
<dbReference type="GO" id="GO:0034220">
    <property type="term" value="P:monoatomic ion transmembrane transport"/>
    <property type="evidence" value="ECO:0007669"/>
    <property type="project" value="UniProtKB-KW"/>
</dbReference>
<sequence length="382" mass="44001">MVSDAQEERPDPDALLARIKAEEPQQRGRLKIFLGFAAGVGKTYEMLSEANRRKQRGQDVVIGYVETHGRKGTEAQIGDLEIIPRKKIEYRGRVFEEMDTEAILRRKPQWVVVDELAHTNVPGSERPKRWQDVEYLRDHGISVLTTLNVQHLESLNDTVYDITGIRVRETVPDSLLHEAEIVMVDITPRALIHRLERGEIYPSDKIQSALNNWFREGNLNALREIALREVAQEVDRDLSDYRKEQRIKKTWATKDRIMVCIAPELASMRLLRRGWRIAQRLDADIVAVYVENRPLTPEQQEQFRSVLALADQLKIPVVTLHGEVADQLISYAKEHQITQIVIGHSSRSRFQEFLKGSIIHRLTQELRNIDILIVAPPEDEAL</sequence>
<dbReference type="Pfam" id="PF00582">
    <property type="entry name" value="Usp"/>
    <property type="match status" value="1"/>
</dbReference>
<dbReference type="Proteomes" id="UP000014227">
    <property type="component" value="Chromosome I"/>
</dbReference>
<dbReference type="EC" id="2.7.13.3" evidence="6"/>
<evidence type="ECO:0000259" key="5">
    <source>
        <dbReference type="Pfam" id="PF02702"/>
    </source>
</evidence>
<dbReference type="GO" id="GO:0000155">
    <property type="term" value="F:phosphorelay sensor kinase activity"/>
    <property type="evidence" value="ECO:0007669"/>
    <property type="project" value="InterPro"/>
</dbReference>
<reference evidence="7" key="1">
    <citation type="submission" date="2013-03" db="EMBL/GenBank/DDBJ databases">
        <title>Genome sequence of Chthonomonas calidirosea, the first sequenced genome from the Armatimonadetes phylum (formally candidate division OP10).</title>
        <authorList>
            <person name="Lee K.C.Y."/>
            <person name="Morgan X.C."/>
            <person name="Dunfield P.F."/>
            <person name="Tamas I."/>
            <person name="Houghton K.M."/>
            <person name="Vyssotski M."/>
            <person name="Ryan J.L.J."/>
            <person name="Lagutin K."/>
            <person name="McDonald I.R."/>
            <person name="Stott M.B."/>
        </authorList>
    </citation>
    <scope>NUCLEOTIDE SEQUENCE [LARGE SCALE GENOMIC DNA]</scope>
    <source>
        <strain evidence="7">DSM 23976 / ICMP 18418 / T49</strain>
    </source>
</reference>
<dbReference type="AlphaFoldDB" id="S0EVC4"/>
<evidence type="ECO:0000256" key="1">
    <source>
        <dbReference type="ARBA" id="ARBA00022679"/>
    </source>
</evidence>
<gene>
    <name evidence="6" type="ORF">CCALI_01549</name>
</gene>
<keyword evidence="2 6" id="KW-0418">Kinase</keyword>
<dbReference type="STRING" id="454171.CP488_02547"/>
<keyword evidence="6" id="KW-0407">Ion channel</keyword>
<feature type="domain" description="UspA" evidence="4">
    <location>
        <begin position="255"/>
        <end position="365"/>
    </location>
</feature>
<protein>
    <submittedName>
        <fullName evidence="6">Universal stress protein family./Osmosensitive K+ channel His kinase sensor domain</fullName>
        <ecNumber evidence="6">2.7.13.3</ecNumber>
    </submittedName>
</protein>
<dbReference type="InterPro" id="IPR003852">
    <property type="entry name" value="Sig_transdc_His_kinase_KdpD_N"/>
</dbReference>
<dbReference type="InParanoid" id="S0EVC4"/>
<dbReference type="RefSeq" id="WP_016482899.1">
    <property type="nucleotide sequence ID" value="NC_021487.1"/>
</dbReference>
<feature type="domain" description="Signal transduction histidine kinase osmosensitive K+ channel sensor N-terminal" evidence="5">
    <location>
        <begin position="26"/>
        <end position="234"/>
    </location>
</feature>
<keyword evidence="6" id="KW-0813">Transport</keyword>
<dbReference type="EMBL" id="HF951689">
    <property type="protein sequence ID" value="CCW35365.1"/>
    <property type="molecule type" value="Genomic_DNA"/>
</dbReference>
<dbReference type="CDD" id="cd01987">
    <property type="entry name" value="USP_KdpD-like"/>
    <property type="match status" value="1"/>
</dbReference>
<evidence type="ECO:0000313" key="6">
    <source>
        <dbReference type="EMBL" id="CCW35365.1"/>
    </source>
</evidence>
<dbReference type="PANTHER" id="PTHR45569">
    <property type="entry name" value="SENSOR PROTEIN KDPD"/>
    <property type="match status" value="1"/>
</dbReference>
<keyword evidence="7" id="KW-1185">Reference proteome</keyword>
<evidence type="ECO:0000313" key="7">
    <source>
        <dbReference type="Proteomes" id="UP000014227"/>
    </source>
</evidence>
<dbReference type="PANTHER" id="PTHR45569:SF1">
    <property type="entry name" value="SENSOR PROTEIN KDPD"/>
    <property type="match status" value="1"/>
</dbReference>
<name>S0EVC4_CHTCT</name>
<dbReference type="FunFam" id="3.40.50.300:FF:000483">
    <property type="entry name" value="Sensor histidine kinase KdpD"/>
    <property type="match status" value="1"/>
</dbReference>
<keyword evidence="1 6" id="KW-0808">Transferase</keyword>
<accession>S0EVC4</accession>
<dbReference type="InterPro" id="IPR014729">
    <property type="entry name" value="Rossmann-like_a/b/a_fold"/>
</dbReference>
<dbReference type="InterPro" id="IPR027417">
    <property type="entry name" value="P-loop_NTPase"/>
</dbReference>
<dbReference type="SUPFAM" id="SSF52402">
    <property type="entry name" value="Adenine nucleotide alpha hydrolases-like"/>
    <property type="match status" value="1"/>
</dbReference>
<dbReference type="Gene3D" id="3.40.50.300">
    <property type="entry name" value="P-loop containing nucleotide triphosphate hydrolases"/>
    <property type="match status" value="1"/>
</dbReference>
<evidence type="ECO:0000256" key="2">
    <source>
        <dbReference type="ARBA" id="ARBA00022777"/>
    </source>
</evidence>
<dbReference type="InterPro" id="IPR006016">
    <property type="entry name" value="UspA"/>
</dbReference>
<dbReference type="KEGG" id="ccz:CCALI_01549"/>
<dbReference type="Pfam" id="PF02702">
    <property type="entry name" value="KdpD"/>
    <property type="match status" value="1"/>
</dbReference>
<keyword evidence="3" id="KW-0902">Two-component regulatory system</keyword>
<dbReference type="Gene3D" id="3.40.50.620">
    <property type="entry name" value="HUPs"/>
    <property type="match status" value="1"/>
</dbReference>
<organism evidence="6 7">
    <name type="scientific">Chthonomonas calidirosea (strain DSM 23976 / ICMP 18418 / T49)</name>
    <dbReference type="NCBI Taxonomy" id="1303518"/>
    <lineage>
        <taxon>Bacteria</taxon>
        <taxon>Bacillati</taxon>
        <taxon>Armatimonadota</taxon>
        <taxon>Chthonomonadia</taxon>
        <taxon>Chthonomonadales</taxon>
        <taxon>Chthonomonadaceae</taxon>
        <taxon>Chthonomonas</taxon>
    </lineage>
</organism>
<dbReference type="OrthoDB" id="9806130at2"/>